<feature type="non-terminal residue" evidence="13">
    <location>
        <position position="1"/>
    </location>
</feature>
<dbReference type="GO" id="GO:0005886">
    <property type="term" value="C:plasma membrane"/>
    <property type="evidence" value="ECO:0007669"/>
    <property type="project" value="UniProtKB-SubCell"/>
</dbReference>
<keyword evidence="3" id="KW-0813">Transport</keyword>
<evidence type="ECO:0000256" key="6">
    <source>
        <dbReference type="ARBA" id="ARBA00022989"/>
    </source>
</evidence>
<reference evidence="13" key="1">
    <citation type="submission" date="2014-08" db="EMBL/GenBank/DDBJ databases">
        <authorList>
            <person name="Murali S."/>
            <person name="Richards S."/>
            <person name="Bandaranaike D."/>
            <person name="Bellair M."/>
            <person name="Blankenburg K."/>
            <person name="Chao H."/>
            <person name="Dinh H."/>
            <person name="Doddapaneni H."/>
            <person name="Dugan-Rocha S."/>
            <person name="Elkadiri S."/>
            <person name="Gnanaolivu R."/>
            <person name="Hughes D."/>
            <person name="Lee S."/>
            <person name="Li M."/>
            <person name="Ming W."/>
            <person name="Munidasa M."/>
            <person name="Muniz J."/>
            <person name="Nguyen L."/>
            <person name="Osuji N."/>
            <person name="Pu L.-L."/>
            <person name="Puazo M."/>
            <person name="Skinner E."/>
            <person name="Qu C."/>
            <person name="Quiroz J."/>
            <person name="Raj R."/>
            <person name="Weissenberger G."/>
            <person name="Xin Y."/>
            <person name="Zou X."/>
            <person name="Han Y."/>
            <person name="Worley K."/>
            <person name="Muzny D."/>
            <person name="Gibbs R."/>
        </authorList>
    </citation>
    <scope>NUCLEOTIDE SEQUENCE</scope>
    <source>
        <strain evidence="13">HAZT.00-mixed</strain>
        <tissue evidence="13">Whole organism</tissue>
    </source>
</reference>
<evidence type="ECO:0000256" key="8">
    <source>
        <dbReference type="ARBA" id="ARBA00023065"/>
    </source>
</evidence>
<gene>
    <name evidence="13" type="ORF">HAZT_HAZT006214</name>
</gene>
<evidence type="ECO:0000256" key="4">
    <source>
        <dbReference type="ARBA" id="ARBA00022475"/>
    </source>
</evidence>
<proteinExistence type="inferred from homology"/>
<dbReference type="EMBL" id="JQDR03002569">
    <property type="protein sequence ID" value="KAA0203011.1"/>
    <property type="molecule type" value="Genomic_DNA"/>
</dbReference>
<keyword evidence="7" id="KW-0915">Sodium</keyword>
<evidence type="ECO:0000256" key="10">
    <source>
        <dbReference type="ARBA" id="ARBA00023201"/>
    </source>
</evidence>
<evidence type="ECO:0000256" key="9">
    <source>
        <dbReference type="ARBA" id="ARBA00023136"/>
    </source>
</evidence>
<dbReference type="GO" id="GO:0006814">
    <property type="term" value="P:sodium ion transport"/>
    <property type="evidence" value="ECO:0007669"/>
    <property type="project" value="UniProtKB-KW"/>
</dbReference>
<comment type="caution">
    <text evidence="13">The sequence shown here is derived from an EMBL/GenBank/DDBJ whole genome shotgun (WGS) entry which is preliminary data.</text>
</comment>
<keyword evidence="6 12" id="KW-1133">Transmembrane helix</keyword>
<evidence type="ECO:0000256" key="11">
    <source>
        <dbReference type="RuleBase" id="RU362091"/>
    </source>
</evidence>
<evidence type="ECO:0000256" key="7">
    <source>
        <dbReference type="ARBA" id="ARBA00023053"/>
    </source>
</evidence>
<evidence type="ECO:0000256" key="12">
    <source>
        <dbReference type="SAM" id="Phobius"/>
    </source>
</evidence>
<dbReference type="PROSITE" id="PS50283">
    <property type="entry name" value="NA_SOLUT_SYMP_3"/>
    <property type="match status" value="1"/>
</dbReference>
<feature type="non-terminal residue" evidence="13">
    <location>
        <position position="158"/>
    </location>
</feature>
<evidence type="ECO:0000313" key="13">
    <source>
        <dbReference type="EMBL" id="KAA0203011.1"/>
    </source>
</evidence>
<organism evidence="13">
    <name type="scientific">Hyalella azteca</name>
    <name type="common">Amphipod</name>
    <dbReference type="NCBI Taxonomy" id="294128"/>
    <lineage>
        <taxon>Eukaryota</taxon>
        <taxon>Metazoa</taxon>
        <taxon>Ecdysozoa</taxon>
        <taxon>Arthropoda</taxon>
        <taxon>Crustacea</taxon>
        <taxon>Multicrustacea</taxon>
        <taxon>Malacostraca</taxon>
        <taxon>Eumalacostraca</taxon>
        <taxon>Peracarida</taxon>
        <taxon>Amphipoda</taxon>
        <taxon>Senticaudata</taxon>
        <taxon>Talitrida</taxon>
        <taxon>Talitroidea</taxon>
        <taxon>Hyalellidae</taxon>
        <taxon>Hyalella</taxon>
    </lineage>
</organism>
<feature type="transmembrane region" description="Helical" evidence="12">
    <location>
        <begin position="70"/>
        <end position="96"/>
    </location>
</feature>
<evidence type="ECO:0000256" key="2">
    <source>
        <dbReference type="ARBA" id="ARBA00006434"/>
    </source>
</evidence>
<comment type="subcellular location">
    <subcellularLocation>
        <location evidence="1">Cell membrane</location>
        <topology evidence="1">Multi-pass membrane protein</topology>
    </subcellularLocation>
</comment>
<protein>
    <recommendedName>
        <fullName evidence="14">Sodium-dependent multivitamin transporter</fullName>
    </recommendedName>
</protein>
<comment type="similarity">
    <text evidence="2 11">Belongs to the sodium:solute symporter (SSF) (TC 2.A.21) family.</text>
</comment>
<feature type="transmembrane region" description="Helical" evidence="12">
    <location>
        <begin position="39"/>
        <end position="58"/>
    </location>
</feature>
<dbReference type="InterPro" id="IPR038377">
    <property type="entry name" value="Na/Glc_symporter_sf"/>
</dbReference>
<evidence type="ECO:0008006" key="14">
    <source>
        <dbReference type="Google" id="ProtNLM"/>
    </source>
</evidence>
<evidence type="ECO:0000256" key="1">
    <source>
        <dbReference type="ARBA" id="ARBA00004651"/>
    </source>
</evidence>
<keyword evidence="4" id="KW-1003">Cell membrane</keyword>
<dbReference type="InterPro" id="IPR051163">
    <property type="entry name" value="Sodium:Solute_Symporter_SSF"/>
</dbReference>
<dbReference type="AlphaFoldDB" id="A0A6A0HCQ4"/>
<dbReference type="InterPro" id="IPR001734">
    <property type="entry name" value="Na/solute_symporter"/>
</dbReference>
<evidence type="ECO:0000256" key="5">
    <source>
        <dbReference type="ARBA" id="ARBA00022692"/>
    </source>
</evidence>
<reference evidence="13" key="2">
    <citation type="journal article" date="2018" name="Environ. Sci. Technol.">
        <title>The Toxicogenome of Hyalella azteca: A Model for Sediment Ecotoxicology and Evolutionary Toxicology.</title>
        <authorList>
            <person name="Poynton H.C."/>
            <person name="Hasenbein S."/>
            <person name="Benoit J.B."/>
            <person name="Sepulveda M.S."/>
            <person name="Poelchau M.F."/>
            <person name="Hughes D.S.T."/>
            <person name="Murali S.C."/>
            <person name="Chen S."/>
            <person name="Glastad K.M."/>
            <person name="Goodisman M.A.D."/>
            <person name="Werren J.H."/>
            <person name="Vineis J.H."/>
            <person name="Bowen J.L."/>
            <person name="Friedrich M."/>
            <person name="Jones J."/>
            <person name="Robertson H.M."/>
            <person name="Feyereisen R."/>
            <person name="Mechler-Hickson A."/>
            <person name="Mathers N."/>
            <person name="Lee C.E."/>
            <person name="Colbourne J.K."/>
            <person name="Biales A."/>
            <person name="Johnston J.S."/>
            <person name="Wellborn G.A."/>
            <person name="Rosendale A.J."/>
            <person name="Cridge A.G."/>
            <person name="Munoz-Torres M.C."/>
            <person name="Bain P.A."/>
            <person name="Manny A.R."/>
            <person name="Major K.M."/>
            <person name="Lambert F.N."/>
            <person name="Vulpe C.D."/>
            <person name="Tuck P."/>
            <person name="Blalock B.J."/>
            <person name="Lin Y.Y."/>
            <person name="Smith M.E."/>
            <person name="Ochoa-Acuna H."/>
            <person name="Chen M.M."/>
            <person name="Childers C.P."/>
            <person name="Qu J."/>
            <person name="Dugan S."/>
            <person name="Lee S.L."/>
            <person name="Chao H."/>
            <person name="Dinh H."/>
            <person name="Han Y."/>
            <person name="Doddapaneni H."/>
            <person name="Worley K.C."/>
            <person name="Muzny D.M."/>
            <person name="Gibbs R.A."/>
            <person name="Richards S."/>
        </authorList>
    </citation>
    <scope>NUCLEOTIDE SEQUENCE</scope>
    <source>
        <strain evidence="13">HAZT.00-mixed</strain>
        <tissue evidence="13">Whole organism</tissue>
    </source>
</reference>
<dbReference type="PANTHER" id="PTHR42985">
    <property type="entry name" value="SODIUM-COUPLED MONOCARBOXYLATE TRANSPORTER"/>
    <property type="match status" value="1"/>
</dbReference>
<dbReference type="Proteomes" id="UP000711488">
    <property type="component" value="Unassembled WGS sequence"/>
</dbReference>
<dbReference type="Pfam" id="PF00474">
    <property type="entry name" value="SSF"/>
    <property type="match status" value="1"/>
</dbReference>
<dbReference type="PANTHER" id="PTHR42985:SF40">
    <property type="entry name" value="LD47995P-RELATED"/>
    <property type="match status" value="1"/>
</dbReference>
<evidence type="ECO:0000256" key="3">
    <source>
        <dbReference type="ARBA" id="ARBA00022448"/>
    </source>
</evidence>
<keyword evidence="9 12" id="KW-0472">Membrane</keyword>
<keyword evidence="5 12" id="KW-0812">Transmembrane</keyword>
<keyword evidence="10" id="KW-0739">Sodium transport</keyword>
<name>A0A6A0HCQ4_HYAAZ</name>
<accession>A0A6A0HCQ4</accession>
<keyword evidence="8" id="KW-0406">Ion transport</keyword>
<reference evidence="13" key="3">
    <citation type="submission" date="2019-06" db="EMBL/GenBank/DDBJ databases">
        <authorList>
            <person name="Poynton C."/>
            <person name="Hasenbein S."/>
            <person name="Benoit J.B."/>
            <person name="Sepulveda M.S."/>
            <person name="Poelchau M.F."/>
            <person name="Murali S.C."/>
            <person name="Chen S."/>
            <person name="Glastad K.M."/>
            <person name="Werren J.H."/>
            <person name="Vineis J.H."/>
            <person name="Bowen J.L."/>
            <person name="Friedrich M."/>
            <person name="Jones J."/>
            <person name="Robertson H.M."/>
            <person name="Feyereisen R."/>
            <person name="Mechler-Hickson A."/>
            <person name="Mathers N."/>
            <person name="Lee C.E."/>
            <person name="Colbourne J.K."/>
            <person name="Biales A."/>
            <person name="Johnston J.S."/>
            <person name="Wellborn G.A."/>
            <person name="Rosendale A.J."/>
            <person name="Cridge A.G."/>
            <person name="Munoz-Torres M.C."/>
            <person name="Bain P.A."/>
            <person name="Manny A.R."/>
            <person name="Major K.M."/>
            <person name="Lambert F.N."/>
            <person name="Vulpe C.D."/>
            <person name="Tuck P."/>
            <person name="Blalock B.J."/>
            <person name="Lin Y.-Y."/>
            <person name="Smith M.E."/>
            <person name="Ochoa-Acuna H."/>
            <person name="Chen M.-J.M."/>
            <person name="Childers C.P."/>
            <person name="Qu J."/>
            <person name="Dugan S."/>
            <person name="Lee S.L."/>
            <person name="Chao H."/>
            <person name="Dinh H."/>
            <person name="Han Y."/>
            <person name="Doddapaneni H."/>
            <person name="Worley K.C."/>
            <person name="Muzny D.M."/>
            <person name="Gibbs R.A."/>
            <person name="Richards S."/>
        </authorList>
    </citation>
    <scope>NUCLEOTIDE SEQUENCE</scope>
    <source>
        <strain evidence="13">HAZT.00-mixed</strain>
        <tissue evidence="13">Whole organism</tissue>
    </source>
</reference>
<sequence>LSRVLFIYSPTLTHLIHLFTHSHPFIHLFTHPHTGLSQALSIALVGSVCTLYSALGGMKAVLITDVLQSVLMFAAVLIVVCTGLQTFSLSQVFSIANQSGRLQFFSLDPDPRTRHTLWTQVLGGSVTYLSLYAVNQAQVQRLLACRSVPGAGAAPARL</sequence>
<dbReference type="Gene3D" id="1.20.1730.10">
    <property type="entry name" value="Sodium/glucose cotransporter"/>
    <property type="match status" value="1"/>
</dbReference>
<dbReference type="GO" id="GO:0015293">
    <property type="term" value="F:symporter activity"/>
    <property type="evidence" value="ECO:0007669"/>
    <property type="project" value="TreeGrafter"/>
</dbReference>